<keyword evidence="3" id="KW-1185">Reference proteome</keyword>
<dbReference type="PANTHER" id="PTHR37947">
    <property type="entry name" value="BLL2462 PROTEIN"/>
    <property type="match status" value="1"/>
</dbReference>
<dbReference type="EMBL" id="JAPAAF010000005">
    <property type="protein sequence ID" value="MCW0482129.1"/>
    <property type="molecule type" value="Genomic_DNA"/>
</dbReference>
<dbReference type="AlphaFoldDB" id="A0AA41Y291"/>
<feature type="transmembrane region" description="Helical" evidence="1">
    <location>
        <begin position="575"/>
        <end position="594"/>
    </location>
</feature>
<keyword evidence="1" id="KW-0472">Membrane</keyword>
<keyword evidence="1" id="KW-0812">Transmembrane</keyword>
<proteinExistence type="predicted"/>
<evidence type="ECO:0000256" key="1">
    <source>
        <dbReference type="SAM" id="Phobius"/>
    </source>
</evidence>
<dbReference type="PANTHER" id="PTHR37947:SF1">
    <property type="entry name" value="BLL2462 PROTEIN"/>
    <property type="match status" value="1"/>
</dbReference>
<organism evidence="2 3">
    <name type="scientific">Gaoshiqia sediminis</name>
    <dbReference type="NCBI Taxonomy" id="2986998"/>
    <lineage>
        <taxon>Bacteria</taxon>
        <taxon>Pseudomonadati</taxon>
        <taxon>Bacteroidota</taxon>
        <taxon>Bacteroidia</taxon>
        <taxon>Marinilabiliales</taxon>
        <taxon>Prolixibacteraceae</taxon>
        <taxon>Gaoshiqia</taxon>
    </lineage>
</organism>
<accession>A0AA41Y291</accession>
<reference evidence="2" key="1">
    <citation type="submission" date="2022-10" db="EMBL/GenBank/DDBJ databases">
        <title>Gaoshiqiia sediminis gen. nov., sp. nov., isolated from coastal sediment.</title>
        <authorList>
            <person name="Yu W.X."/>
            <person name="Mu D.S."/>
            <person name="Du J.Z."/>
            <person name="Liang Y.Q."/>
        </authorList>
    </citation>
    <scope>NUCLEOTIDE SEQUENCE</scope>
    <source>
        <strain evidence="2">A06</strain>
    </source>
</reference>
<sequence length="601" mass="68819">MQPFKKLSEELINRAKETLGEYQPEFWTFGEKAAKDVHPDYSALRSDYANLIHAVTENYQVSDIGSLVILGDGLYNSGNDPVFESRALPFPVYTVGIGDTTLRTDAAILQINTNKTAYLDSYFPVDVELSFLKAGGNSLKFTVYQADKPIYETTVRIPSDKHFRQERISLKATQTGINNFTAVVESFPGEENTSNNRYDFSVHVISEKQKILVWQYGTHPDVSAIIQAIGHEKSYTWDLISGQEKEISFAEYDLVIMHQLPDENAANGALAEDLLKSRRPILFIVGQSTSIPRLNSLQAGVEFQPITGYEYANPILNSNFSLFSIEKEQQRTMANWPPLSVPFGEIELDGELQPLVRQRLQSIETDRPLLAAGRVQGVKRGFILGEGLWRWRMQNYLQNGSHQAFDYLIQKLVNYLILKPNEDNFNVFYQTEYAEDSPVIMQAELFNDSFEPVNTPEVHLSLTSDNGTNLSFTFDRTDMHYKLNMGNLDTGKYSFEAFVKLGETNYQETGSFQVSQLQLELARTNANFQVLYQIARNTGGQFYTTDAFNELIDKLKENEKLKVQKTRQLIFQDVIVMKWLFFFVLLLLCMEWFLRKYWGSY</sequence>
<comment type="caution">
    <text evidence="2">The sequence shown here is derived from an EMBL/GenBank/DDBJ whole genome shotgun (WGS) entry which is preliminary data.</text>
</comment>
<dbReference type="Proteomes" id="UP001163821">
    <property type="component" value="Unassembled WGS sequence"/>
</dbReference>
<keyword evidence="1" id="KW-1133">Transmembrane helix</keyword>
<gene>
    <name evidence="2" type="ORF">N2K84_05260</name>
</gene>
<protein>
    <submittedName>
        <fullName evidence="2">Uncharacterized protein</fullName>
    </submittedName>
</protein>
<evidence type="ECO:0000313" key="3">
    <source>
        <dbReference type="Proteomes" id="UP001163821"/>
    </source>
</evidence>
<evidence type="ECO:0000313" key="2">
    <source>
        <dbReference type="EMBL" id="MCW0482129.1"/>
    </source>
</evidence>
<name>A0AA41Y291_9BACT</name>